<dbReference type="Gene3D" id="2.40.40.10">
    <property type="entry name" value="RlpA-like domain"/>
    <property type="match status" value="1"/>
</dbReference>
<reference evidence="6 7" key="1">
    <citation type="submission" date="2021-08" db="EMBL/GenBank/DDBJ databases">
        <title>Draft genome sequence of Spirulina subsalsa with high tolerance to salinity and hype-accumulation of phycocyanin.</title>
        <authorList>
            <person name="Pei H."/>
            <person name="Jiang L."/>
        </authorList>
    </citation>
    <scope>NUCLEOTIDE SEQUENCE [LARGE SCALE GENOMIC DNA]</scope>
    <source>
        <strain evidence="6 7">FACHB-351</strain>
    </source>
</reference>
<feature type="domain" description="RlpA-like protein double-psi beta-barrel" evidence="5">
    <location>
        <begin position="250"/>
        <end position="338"/>
    </location>
</feature>
<dbReference type="PANTHER" id="PTHR34183:SF8">
    <property type="entry name" value="ENDOLYTIC PEPTIDOGLYCAN TRANSGLYCOSYLASE RLPA-RELATED"/>
    <property type="match status" value="1"/>
</dbReference>
<dbReference type="Proteomes" id="UP001526426">
    <property type="component" value="Unassembled WGS sequence"/>
</dbReference>
<keyword evidence="3" id="KW-0732">Signal</keyword>
<evidence type="ECO:0000256" key="2">
    <source>
        <dbReference type="ARBA" id="ARBA00023316"/>
    </source>
</evidence>
<keyword evidence="1 3" id="KW-0456">Lyase</keyword>
<protein>
    <recommendedName>
        <fullName evidence="3">Probable endolytic peptidoglycan transglycosylase RlpA</fullName>
        <ecNumber evidence="3">4.2.2.-</ecNumber>
    </recommendedName>
</protein>
<dbReference type="EMBL" id="JAIHOM010000004">
    <property type="protein sequence ID" value="MCW6034931.1"/>
    <property type="molecule type" value="Genomic_DNA"/>
</dbReference>
<dbReference type="InterPro" id="IPR012997">
    <property type="entry name" value="RplA"/>
</dbReference>
<evidence type="ECO:0000256" key="1">
    <source>
        <dbReference type="ARBA" id="ARBA00023239"/>
    </source>
</evidence>
<dbReference type="InterPro" id="IPR036908">
    <property type="entry name" value="RlpA-like_sf"/>
</dbReference>
<dbReference type="CDD" id="cd22268">
    <property type="entry name" value="DPBB_RlpA-like"/>
    <property type="match status" value="1"/>
</dbReference>
<feature type="chain" id="PRO_5044915282" description="Probable endolytic peptidoglycan transglycosylase RlpA" evidence="3">
    <location>
        <begin position="29"/>
        <end position="342"/>
    </location>
</feature>
<dbReference type="HAMAP" id="MF_02071">
    <property type="entry name" value="RlpA"/>
    <property type="match status" value="1"/>
</dbReference>
<proteinExistence type="inferred from homology"/>
<name>A0ABT3L097_9CYAN</name>
<dbReference type="Pfam" id="PF03330">
    <property type="entry name" value="DPBB_1"/>
    <property type="match status" value="1"/>
</dbReference>
<comment type="similarity">
    <text evidence="3 4">Belongs to the RlpA family.</text>
</comment>
<dbReference type="InterPro" id="IPR034718">
    <property type="entry name" value="RlpA"/>
</dbReference>
<feature type="signal peptide" evidence="3">
    <location>
        <begin position="1"/>
        <end position="28"/>
    </location>
</feature>
<evidence type="ECO:0000313" key="7">
    <source>
        <dbReference type="Proteomes" id="UP001526426"/>
    </source>
</evidence>
<evidence type="ECO:0000256" key="3">
    <source>
        <dbReference type="HAMAP-Rule" id="MF_02071"/>
    </source>
</evidence>
<dbReference type="PANTHER" id="PTHR34183">
    <property type="entry name" value="ENDOLYTIC PEPTIDOGLYCAN TRANSGLYCOSYLASE RLPA"/>
    <property type="match status" value="1"/>
</dbReference>
<dbReference type="SUPFAM" id="SSF50685">
    <property type="entry name" value="Barwin-like endoglucanases"/>
    <property type="match status" value="1"/>
</dbReference>
<evidence type="ECO:0000259" key="5">
    <source>
        <dbReference type="Pfam" id="PF03330"/>
    </source>
</evidence>
<accession>A0ABT3L097</accession>
<sequence precursor="true">MNQQLWSSLTATVLSTALSAAVPYNVNASEPVVPVGIEGTEAALAELYGDSVYLAQTAEEIAASDSQISGNRGSLTTIFPHAVGESQGATLYVRRIPLLTFVGTDSANVAAKSLTPSFLTPEQIRQGQGLQVNQSNEDPVWRATLVADRINQMSPEEASSITLAWNAEQEAYIIKAGETELVRVDRQTQLPDSTENWDQDALQATNRLRRLVGGAAPLSAGDVQMRPTRAARSVRPAQRVAVGRINGQYQGMASWYGPGFHGRRSASGERFNQNALTAAHRTLPFGTQVRVTNLNNGRSVVVRINDRGPFIRGRIIDLSRGAASAIGMLGSGVAPVQVEVID</sequence>
<keyword evidence="7" id="KW-1185">Reference proteome</keyword>
<organism evidence="6 7">
    <name type="scientific">Spirulina subsalsa FACHB-351</name>
    <dbReference type="NCBI Taxonomy" id="234711"/>
    <lineage>
        <taxon>Bacteria</taxon>
        <taxon>Bacillati</taxon>
        <taxon>Cyanobacteriota</taxon>
        <taxon>Cyanophyceae</taxon>
        <taxon>Spirulinales</taxon>
        <taxon>Spirulinaceae</taxon>
        <taxon>Spirulina</taxon>
    </lineage>
</organism>
<comment type="caution">
    <text evidence="6">The sequence shown here is derived from an EMBL/GenBank/DDBJ whole genome shotgun (WGS) entry which is preliminary data.</text>
</comment>
<gene>
    <name evidence="3" type="primary">rlpA</name>
    <name evidence="6" type="ORF">K4A83_01405</name>
</gene>
<keyword evidence="2 3" id="KW-0961">Cell wall biogenesis/degradation</keyword>
<dbReference type="InterPro" id="IPR009009">
    <property type="entry name" value="RlpA-like_DPBB"/>
</dbReference>
<evidence type="ECO:0000256" key="4">
    <source>
        <dbReference type="RuleBase" id="RU003495"/>
    </source>
</evidence>
<comment type="function">
    <text evidence="3">Lytic transglycosylase with a strong preference for naked glycan strands that lack stem peptides.</text>
</comment>
<dbReference type="EC" id="4.2.2.-" evidence="3"/>
<dbReference type="RefSeq" id="WP_265262588.1">
    <property type="nucleotide sequence ID" value="NZ_JAIHOM010000004.1"/>
</dbReference>
<dbReference type="NCBIfam" id="TIGR00413">
    <property type="entry name" value="rlpA"/>
    <property type="match status" value="1"/>
</dbReference>
<evidence type="ECO:0000313" key="6">
    <source>
        <dbReference type="EMBL" id="MCW6034931.1"/>
    </source>
</evidence>